<accession>A0ABQ1T1M4</accession>
<protein>
    <submittedName>
        <fullName evidence="2">Uncharacterized protein</fullName>
    </submittedName>
</protein>
<gene>
    <name evidence="2" type="ORF">GCM10011520_11370</name>
</gene>
<dbReference type="Proteomes" id="UP000606498">
    <property type="component" value="Unassembled WGS sequence"/>
</dbReference>
<evidence type="ECO:0000256" key="1">
    <source>
        <dbReference type="SAM" id="Phobius"/>
    </source>
</evidence>
<organism evidence="2 3">
    <name type="scientific">Shewanella carassii</name>
    <dbReference type="NCBI Taxonomy" id="1987584"/>
    <lineage>
        <taxon>Bacteria</taxon>
        <taxon>Pseudomonadati</taxon>
        <taxon>Pseudomonadota</taxon>
        <taxon>Gammaproteobacteria</taxon>
        <taxon>Alteromonadales</taxon>
        <taxon>Shewanellaceae</taxon>
        <taxon>Shewanella</taxon>
    </lineage>
</organism>
<feature type="transmembrane region" description="Helical" evidence="1">
    <location>
        <begin position="45"/>
        <end position="63"/>
    </location>
</feature>
<sequence>MDTFARSELPFWQRHWFFIAVALVLIGDGLTFVDHDLSTAGWLEIIWIIDLVLVIPLLYWCCYRQRRKAAVLKAIALSCAGIWLAGYFVPKEQHNLLNELVVVRYLGGIVLVLFEIKLVAQIYRAAFSGLAATTESARQAEDLGMPTWVVRLLLWEASLWRRVWSCLKRFGRRQ</sequence>
<proteinExistence type="predicted"/>
<keyword evidence="1" id="KW-0812">Transmembrane</keyword>
<keyword evidence="1" id="KW-1133">Transmembrane helix</keyword>
<evidence type="ECO:0000313" key="3">
    <source>
        <dbReference type="Proteomes" id="UP000606498"/>
    </source>
</evidence>
<reference evidence="3" key="1">
    <citation type="journal article" date="2019" name="Int. J. Syst. Evol. Microbiol.">
        <title>The Global Catalogue of Microorganisms (GCM) 10K type strain sequencing project: providing services to taxonomists for standard genome sequencing and annotation.</title>
        <authorList>
            <consortium name="The Broad Institute Genomics Platform"/>
            <consortium name="The Broad Institute Genome Sequencing Center for Infectious Disease"/>
            <person name="Wu L."/>
            <person name="Ma J."/>
        </authorList>
    </citation>
    <scope>NUCLEOTIDE SEQUENCE [LARGE SCALE GENOMIC DNA]</scope>
    <source>
        <strain evidence="3">CGMCC 1.16033</strain>
    </source>
</reference>
<comment type="caution">
    <text evidence="2">The sequence shown here is derived from an EMBL/GenBank/DDBJ whole genome shotgun (WGS) entry which is preliminary data.</text>
</comment>
<feature type="transmembrane region" description="Helical" evidence="1">
    <location>
        <begin position="101"/>
        <end position="120"/>
    </location>
</feature>
<name>A0ABQ1T1M4_9GAMM</name>
<feature type="transmembrane region" description="Helical" evidence="1">
    <location>
        <begin position="70"/>
        <end position="89"/>
    </location>
</feature>
<keyword evidence="3" id="KW-1185">Reference proteome</keyword>
<keyword evidence="1" id="KW-0472">Membrane</keyword>
<feature type="transmembrane region" description="Helical" evidence="1">
    <location>
        <begin position="16"/>
        <end position="33"/>
    </location>
</feature>
<evidence type="ECO:0000313" key="2">
    <source>
        <dbReference type="EMBL" id="GGE72467.1"/>
    </source>
</evidence>
<dbReference type="EMBL" id="BMKO01000002">
    <property type="protein sequence ID" value="GGE72467.1"/>
    <property type="molecule type" value="Genomic_DNA"/>
</dbReference>